<evidence type="ECO:0000256" key="2">
    <source>
        <dbReference type="SAM" id="SignalP"/>
    </source>
</evidence>
<name>A0ABP1Q1H7_9HEXA</name>
<dbReference type="Proteomes" id="UP001642540">
    <property type="component" value="Unassembled WGS sequence"/>
</dbReference>
<gene>
    <name evidence="3" type="ORF">ODALV1_LOCUS5076</name>
</gene>
<keyword evidence="2" id="KW-0732">Signal</keyword>
<protein>
    <submittedName>
        <fullName evidence="3">Uncharacterized protein</fullName>
    </submittedName>
</protein>
<evidence type="ECO:0000313" key="4">
    <source>
        <dbReference type="Proteomes" id="UP001642540"/>
    </source>
</evidence>
<dbReference type="EMBL" id="CAXLJM020000015">
    <property type="protein sequence ID" value="CAL8081974.1"/>
    <property type="molecule type" value="Genomic_DNA"/>
</dbReference>
<organism evidence="3 4">
    <name type="scientific">Orchesella dallaii</name>
    <dbReference type="NCBI Taxonomy" id="48710"/>
    <lineage>
        <taxon>Eukaryota</taxon>
        <taxon>Metazoa</taxon>
        <taxon>Ecdysozoa</taxon>
        <taxon>Arthropoda</taxon>
        <taxon>Hexapoda</taxon>
        <taxon>Collembola</taxon>
        <taxon>Entomobryomorpha</taxon>
        <taxon>Entomobryoidea</taxon>
        <taxon>Orchesellidae</taxon>
        <taxon>Orchesellinae</taxon>
        <taxon>Orchesella</taxon>
    </lineage>
</organism>
<feature type="region of interest" description="Disordered" evidence="1">
    <location>
        <begin position="26"/>
        <end position="56"/>
    </location>
</feature>
<comment type="caution">
    <text evidence="3">The sequence shown here is derived from an EMBL/GenBank/DDBJ whole genome shotgun (WGS) entry which is preliminary data.</text>
</comment>
<feature type="signal peptide" evidence="2">
    <location>
        <begin position="1"/>
        <end position="24"/>
    </location>
</feature>
<sequence length="78" mass="8772">MKLTGFLLICILMMSTLMIEVAAANEESQLESSDENGGRNLTESQEDMENGRAFTKGKFARKRKLYAPDTSHFRIPDS</sequence>
<feature type="chain" id="PRO_5045745571" evidence="2">
    <location>
        <begin position="25"/>
        <end position="78"/>
    </location>
</feature>
<proteinExistence type="predicted"/>
<reference evidence="3 4" key="1">
    <citation type="submission" date="2024-08" db="EMBL/GenBank/DDBJ databases">
        <authorList>
            <person name="Cucini C."/>
            <person name="Frati F."/>
        </authorList>
    </citation>
    <scope>NUCLEOTIDE SEQUENCE [LARGE SCALE GENOMIC DNA]</scope>
</reference>
<accession>A0ABP1Q1H7</accession>
<keyword evidence="4" id="KW-1185">Reference proteome</keyword>
<evidence type="ECO:0000256" key="1">
    <source>
        <dbReference type="SAM" id="MobiDB-lite"/>
    </source>
</evidence>
<evidence type="ECO:0000313" key="3">
    <source>
        <dbReference type="EMBL" id="CAL8081974.1"/>
    </source>
</evidence>